<dbReference type="InterPro" id="IPR005024">
    <property type="entry name" value="Snf7_fam"/>
</dbReference>
<feature type="region of interest" description="Disordered" evidence="7">
    <location>
        <begin position="323"/>
        <end position="358"/>
    </location>
</feature>
<keyword evidence="6" id="KW-0175">Coiled coil</keyword>
<comment type="caution">
    <text evidence="8">The sequence shown here is derived from an EMBL/GenBank/DDBJ whole genome shotgun (WGS) entry which is preliminary data.</text>
</comment>
<dbReference type="Pfam" id="PF03029">
    <property type="entry name" value="ATP_bind_1"/>
    <property type="match status" value="1"/>
</dbReference>
<dbReference type="EMBL" id="WVTA01000013">
    <property type="protein sequence ID" value="KAK3202783.1"/>
    <property type="molecule type" value="Genomic_DNA"/>
</dbReference>
<feature type="coiled-coil region" evidence="6">
    <location>
        <begin position="838"/>
        <end position="875"/>
    </location>
</feature>
<dbReference type="Pfam" id="PF03357">
    <property type="entry name" value="Snf7"/>
    <property type="match status" value="1"/>
</dbReference>
<dbReference type="Gene3D" id="3.40.50.300">
    <property type="entry name" value="P-loop containing nucleotide triphosphate hydrolases"/>
    <property type="match status" value="1"/>
</dbReference>
<evidence type="ECO:0000313" key="9">
    <source>
        <dbReference type="Proteomes" id="UP001280581"/>
    </source>
</evidence>
<evidence type="ECO:0000256" key="6">
    <source>
        <dbReference type="SAM" id="Coils"/>
    </source>
</evidence>
<feature type="region of interest" description="Disordered" evidence="7">
    <location>
        <begin position="420"/>
        <end position="448"/>
    </location>
</feature>
<dbReference type="InterPro" id="IPR030231">
    <property type="entry name" value="Gpn2"/>
</dbReference>
<keyword evidence="2" id="KW-0547">Nucleotide-binding</keyword>
<organism evidence="8 9">
    <name type="scientific">Pseudopithomyces chartarum</name>
    <dbReference type="NCBI Taxonomy" id="1892770"/>
    <lineage>
        <taxon>Eukaryota</taxon>
        <taxon>Fungi</taxon>
        <taxon>Dikarya</taxon>
        <taxon>Ascomycota</taxon>
        <taxon>Pezizomycotina</taxon>
        <taxon>Dothideomycetes</taxon>
        <taxon>Pleosporomycetidae</taxon>
        <taxon>Pleosporales</taxon>
        <taxon>Massarineae</taxon>
        <taxon>Didymosphaeriaceae</taxon>
        <taxon>Pseudopithomyces</taxon>
    </lineage>
</organism>
<name>A0AAN6LTG8_9PLEO</name>
<proteinExistence type="inferred from homology"/>
<dbReference type="AlphaFoldDB" id="A0AAN6LTG8"/>
<dbReference type="InterPro" id="IPR027417">
    <property type="entry name" value="P-loop_NTPase"/>
</dbReference>
<reference evidence="8 9" key="1">
    <citation type="submission" date="2021-02" db="EMBL/GenBank/DDBJ databases">
        <title>Genome assembly of Pseudopithomyces chartarum.</title>
        <authorList>
            <person name="Jauregui R."/>
            <person name="Singh J."/>
            <person name="Voisey C."/>
        </authorList>
    </citation>
    <scope>NUCLEOTIDE SEQUENCE [LARGE SCALE GENOMIC DNA]</scope>
    <source>
        <strain evidence="8 9">AGR01</strain>
    </source>
</reference>
<keyword evidence="3" id="KW-0378">Hydrolase</keyword>
<evidence type="ECO:0000313" key="8">
    <source>
        <dbReference type="EMBL" id="KAK3202783.1"/>
    </source>
</evidence>
<comment type="similarity">
    <text evidence="1">Belongs to the GPN-loop GTPase family.</text>
</comment>
<dbReference type="Gene3D" id="6.10.140.1230">
    <property type="match status" value="1"/>
</dbReference>
<evidence type="ECO:0000256" key="2">
    <source>
        <dbReference type="ARBA" id="ARBA00022741"/>
    </source>
</evidence>
<dbReference type="GO" id="GO:0005737">
    <property type="term" value="C:cytoplasm"/>
    <property type="evidence" value="ECO:0007669"/>
    <property type="project" value="TreeGrafter"/>
</dbReference>
<evidence type="ECO:0000256" key="7">
    <source>
        <dbReference type="SAM" id="MobiDB-lite"/>
    </source>
</evidence>
<feature type="region of interest" description="Disordered" evidence="7">
    <location>
        <begin position="208"/>
        <end position="231"/>
    </location>
</feature>
<keyword evidence="9" id="KW-1185">Reference proteome</keyword>
<dbReference type="SUPFAM" id="SSF52540">
    <property type="entry name" value="P-loop containing nucleoside triphosphate hydrolases"/>
    <property type="match status" value="1"/>
</dbReference>
<evidence type="ECO:0000256" key="4">
    <source>
        <dbReference type="ARBA" id="ARBA00023134"/>
    </source>
</evidence>
<dbReference type="InterPro" id="IPR004130">
    <property type="entry name" value="Gpn"/>
</dbReference>
<dbReference type="CDD" id="cd17871">
    <property type="entry name" value="GPN2"/>
    <property type="match status" value="1"/>
</dbReference>
<dbReference type="PANTHER" id="PTHR21231:SF3">
    <property type="entry name" value="GPN-LOOP GTPASE 2"/>
    <property type="match status" value="1"/>
</dbReference>
<feature type="compositionally biased region" description="Low complexity" evidence="7">
    <location>
        <begin position="344"/>
        <end position="353"/>
    </location>
</feature>
<evidence type="ECO:0000256" key="1">
    <source>
        <dbReference type="ARBA" id="ARBA00005290"/>
    </source>
</evidence>
<sequence length="918" mass="101906">MPFGQLVIGPPGSGKSTYCDGMEQFMTAIERKVRVVNLDPANDHTSYQPDLDVRDLVTIDDIMEQETLGPNGGILYALEELEHNFEWLETRLQEFADDYVLFDCPGQVELFTHHSSLRNIFFRLQKLGYRLVVVHLTDSIVLSRPSLYVSSLLLALRSMLQMDLPHLNVLTKIDNLRDYGDLPFNLDFYTEVQDLNYLLPHLNREQSSGIPGPSATLEGNRDDGVHADDEEPTSKFSALNKAIIELVGDFALVGFETLAVEDKKSMMTLLRAIDRAGGYAFGGVEGANDTVWQMAMRSEAIAMDARDVQERWLDRRDELDEEERKAWAEESKEMKDPSAVAPSEDPTGTTTATADDEDMEDLEEMQKFMQRKKEPGVTVGTTLAHQTMGGAAAPAAAAAARDRTSSTAGAEQHNSLVCFLDAQQPPPPHQKRQPKRAIGNERRPAAFRPRHHPDMTELVDYIHTHEDAFKNQNRLASLYSDFGEQHQTNPEGYAANLNAWKTALEHAARAGKVPGSGQARNMLIIDTGTELARALQHKQYGLPTCLRAVFLDAIKRNAFVPIDHWETSTQSIYHKSWVKIPKLPTIRGILSGVWELGKTSILGPSNEPPSGSFVLVANVEAAAEAVLAQHRQRPHASTADRVFSKTAFWKCFRTVLDTDATITARDMNVLLVHMARDRQELSYNTNTVKFKADAEDRAPPVTQEDTALAELHDAIEMVKARIVAIQADATKCGLATKEALHLKQMVRAKHCLRKKKMAESSLEHYTNLNLQLEESYSKLQQAADQLGIVEAMKAGAEAMALLNNKVGGVEGVQQVVDAVNDQMATTEEITNIINDSAAPIDENEVDDELAELEKAEKEKQEREEAAKTAALLAELPATKKVRHEEEATKIDSMASQLSAEDMGEEETHEEGARMPMAA</sequence>
<accession>A0AAN6LTG8</accession>
<gene>
    <name evidence="8" type="ORF">GRF29_154g733295</name>
</gene>
<evidence type="ECO:0000256" key="3">
    <source>
        <dbReference type="ARBA" id="ARBA00022801"/>
    </source>
</evidence>
<dbReference type="Pfam" id="PF25880">
    <property type="entry name" value="WHD_CHMP7_1st"/>
    <property type="match status" value="1"/>
</dbReference>
<dbReference type="GO" id="GO:0003924">
    <property type="term" value="F:GTPase activity"/>
    <property type="evidence" value="ECO:0007669"/>
    <property type="project" value="TreeGrafter"/>
</dbReference>
<dbReference type="PANTHER" id="PTHR21231">
    <property type="entry name" value="XPA-BINDING PROTEIN 1-RELATED"/>
    <property type="match status" value="1"/>
</dbReference>
<dbReference type="GO" id="GO:0007034">
    <property type="term" value="P:vacuolar transport"/>
    <property type="evidence" value="ECO:0007669"/>
    <property type="project" value="InterPro"/>
</dbReference>
<dbReference type="Proteomes" id="UP001280581">
    <property type="component" value="Unassembled WGS sequence"/>
</dbReference>
<dbReference type="GO" id="GO:0005525">
    <property type="term" value="F:GTP binding"/>
    <property type="evidence" value="ECO:0007669"/>
    <property type="project" value="UniProtKB-KW"/>
</dbReference>
<dbReference type="FunFam" id="3.40.50.300:FF:000338">
    <property type="entry name" value="GPN-loop GTPase 2"/>
    <property type="match status" value="1"/>
</dbReference>
<protein>
    <recommendedName>
        <fullName evidence="5">ATP-binding domain 1 family member B homolog</fullName>
    </recommendedName>
</protein>
<evidence type="ECO:0000256" key="5">
    <source>
        <dbReference type="ARBA" id="ARBA00080015"/>
    </source>
</evidence>
<keyword evidence="4" id="KW-0342">GTP-binding</keyword>
<feature type="region of interest" description="Disordered" evidence="7">
    <location>
        <begin position="876"/>
        <end position="918"/>
    </location>
</feature>
<feature type="compositionally biased region" description="Basic and acidic residues" evidence="7">
    <location>
        <begin position="323"/>
        <end position="336"/>
    </location>
</feature>